<name>A0A1Q5VPG7_9GAMM</name>
<sequence length="278" mass="31902">MGANVVVLNQGYDHSFQAREQLLIERLASFDELIVSFSGRLESCYSIDLCRASGVKIRAITLDNPTRSRSEVARARRYCQRYGIEHWIVKSDEIVFCDRLPNMEGLIDPVRRIGEHVQSRPEWAHLPLLIPAAVEERDDYLAQFGSLPANTIWFFADNGVMSRDFRYGFNKRQLGRWGKGSNGCLSNRFTNPRLLKQRYLRMVDQAEQILADMGLDEAQVFFHTLCDCSTTLARVRLPEHQRAQAFDMQSDILSALKGTEFDLVTLDMAQKERHDLAI</sequence>
<dbReference type="InterPro" id="IPR014729">
    <property type="entry name" value="Rossmann-like_a/b/a_fold"/>
</dbReference>
<dbReference type="AlphaFoldDB" id="A0A1Q5VPG7"/>
<dbReference type="Proteomes" id="UP001213721">
    <property type="component" value="Chromosome"/>
</dbReference>
<dbReference type="Proteomes" id="UP000595101">
    <property type="component" value="Chromosome"/>
</dbReference>
<dbReference type="Gene3D" id="3.40.50.620">
    <property type="entry name" value="HUPs"/>
    <property type="match status" value="1"/>
</dbReference>
<dbReference type="KEGG" id="aall:I6G90_11430"/>
<reference evidence="3 5" key="3">
    <citation type="submission" date="2023-10" db="EMBL/GenBank/DDBJ databases">
        <title>Genome analysis of psychrotrophic aerobic bacterium Aeromonas allosaccharophila BIM B-1809 isolated from infected fish.</title>
        <authorList>
            <person name="Leanovich S.I."/>
            <person name="Sidarenka A.V."/>
            <person name="Akhremchuk A.E."/>
            <person name="Sikolenko M.A."/>
            <person name="Valentovich L.N."/>
        </authorList>
    </citation>
    <scope>NUCLEOTIDE SEQUENCE [LARGE SCALE GENOMIC DNA]</scope>
    <source>
        <strain evidence="3 5">BIM B-1809</strain>
    </source>
</reference>
<evidence type="ECO:0000313" key="3">
    <source>
        <dbReference type="EMBL" id="WOE67442.1"/>
    </source>
</evidence>
<organism evidence="1 4">
    <name type="scientific">Aeromonas allosaccharophila</name>
    <dbReference type="NCBI Taxonomy" id="656"/>
    <lineage>
        <taxon>Bacteria</taxon>
        <taxon>Pseudomonadati</taxon>
        <taxon>Pseudomonadota</taxon>
        <taxon>Gammaproteobacteria</taxon>
        <taxon>Aeromonadales</taxon>
        <taxon>Aeromonadaceae</taxon>
        <taxon>Aeromonas</taxon>
    </lineage>
</organism>
<dbReference type="GeneID" id="60786226"/>
<dbReference type="PANTHER" id="PTHR43169">
    <property type="entry name" value="EXSB FAMILY PROTEIN"/>
    <property type="match status" value="1"/>
</dbReference>
<accession>A0A1Q5VPG7</accession>
<dbReference type="EMBL" id="CP065745">
    <property type="protein sequence ID" value="QPR53097.1"/>
    <property type="molecule type" value="Genomic_DNA"/>
</dbReference>
<reference evidence="1 4" key="1">
    <citation type="submission" date="2020-12" db="EMBL/GenBank/DDBJ databases">
        <title>FDA dAtabase for Regulatory Grade micrObial Sequences (FDA-ARGOS): Supporting development and validation of Infectious Disease Dx tests.</title>
        <authorList>
            <person name="Sproer C."/>
            <person name="Gronow S."/>
            <person name="Severitt S."/>
            <person name="Schroder I."/>
            <person name="Tallon L."/>
            <person name="Sadzewicz L."/>
            <person name="Zhao X."/>
            <person name="Boylan J."/>
            <person name="Ott S."/>
            <person name="Bowen H."/>
            <person name="Vavikolanu K."/>
            <person name="Mehta A."/>
            <person name="Aluvathingal J."/>
            <person name="Nadendla S."/>
            <person name="Lowell S."/>
            <person name="Myers T."/>
            <person name="Yan Y."/>
            <person name="Sichtig H."/>
        </authorList>
    </citation>
    <scope>NUCLEOTIDE SEQUENCE [LARGE SCALE GENOMIC DNA]</scope>
    <source>
        <strain evidence="1 4">FDAARGOS_933</strain>
    </source>
</reference>
<dbReference type="SUPFAM" id="SSF52402">
    <property type="entry name" value="Adenine nucleotide alpha hydrolases-like"/>
    <property type="match status" value="1"/>
</dbReference>
<dbReference type="RefSeq" id="WP_042058310.1">
    <property type="nucleotide sequence ID" value="NZ_CAAKNO010000006.1"/>
</dbReference>
<evidence type="ECO:0000313" key="5">
    <source>
        <dbReference type="Proteomes" id="UP001302667"/>
    </source>
</evidence>
<evidence type="ECO:0000313" key="2">
    <source>
        <dbReference type="EMBL" id="WED75795.1"/>
    </source>
</evidence>
<protein>
    <submittedName>
        <fullName evidence="1">Uncharacterized protein</fullName>
    </submittedName>
</protein>
<dbReference type="EMBL" id="CP136584">
    <property type="protein sequence ID" value="WOE67442.1"/>
    <property type="molecule type" value="Genomic_DNA"/>
</dbReference>
<reference evidence="2" key="2">
    <citation type="submission" date="2023-02" db="EMBL/GenBank/DDBJ databases">
        <title>The sequence of Aeromonas allosaccharophila K520.</title>
        <authorList>
            <person name="Luo X."/>
        </authorList>
    </citation>
    <scope>NUCLEOTIDE SEQUENCE</scope>
    <source>
        <strain evidence="2">K520</strain>
    </source>
</reference>
<dbReference type="PANTHER" id="PTHR43169:SF2">
    <property type="entry name" value="NAD_GMP SYNTHASE DOMAIN-CONTAINING PROTEIN"/>
    <property type="match status" value="1"/>
</dbReference>
<gene>
    <name evidence="1" type="ORF">I6G90_11430</name>
    <name evidence="2" type="ORF">PYU98_18030</name>
    <name evidence="3" type="ORF">RY972_04995</name>
</gene>
<dbReference type="InterPro" id="IPR052188">
    <property type="entry name" value="Ni-pincer_cofactor_biosynth"/>
</dbReference>
<evidence type="ECO:0000313" key="1">
    <source>
        <dbReference type="EMBL" id="QPR53097.1"/>
    </source>
</evidence>
<dbReference type="EMBL" id="CP118988">
    <property type="protein sequence ID" value="WED75795.1"/>
    <property type="molecule type" value="Genomic_DNA"/>
</dbReference>
<proteinExistence type="predicted"/>
<dbReference type="Proteomes" id="UP001302667">
    <property type="component" value="Chromosome"/>
</dbReference>
<keyword evidence="5" id="KW-1185">Reference proteome</keyword>
<evidence type="ECO:0000313" key="4">
    <source>
        <dbReference type="Proteomes" id="UP000595101"/>
    </source>
</evidence>